<feature type="transmembrane region" description="Helical" evidence="9">
    <location>
        <begin position="154"/>
        <end position="176"/>
    </location>
</feature>
<gene>
    <name evidence="16" type="ORF">HYZ11_12580</name>
</gene>
<dbReference type="Gene3D" id="1.20.5.1930">
    <property type="match status" value="1"/>
</dbReference>
<dbReference type="SMART" id="SM00091">
    <property type="entry name" value="PAS"/>
    <property type="match status" value="1"/>
</dbReference>
<comment type="caution">
    <text evidence="16">The sequence shown here is derived from an EMBL/GenBank/DDBJ whole genome shotgun (WGS) entry which is preliminary data.</text>
</comment>
<dbReference type="PROSITE" id="PS50113">
    <property type="entry name" value="PAC"/>
    <property type="match status" value="1"/>
</dbReference>
<dbReference type="InterPro" id="IPR036890">
    <property type="entry name" value="HATPase_C_sf"/>
</dbReference>
<dbReference type="PROSITE" id="PS50109">
    <property type="entry name" value="HIS_KIN"/>
    <property type="match status" value="1"/>
</dbReference>
<keyword evidence="9" id="KW-0472">Membrane</keyword>
<dbReference type="InterPro" id="IPR005467">
    <property type="entry name" value="His_kinase_dom"/>
</dbReference>
<dbReference type="AlphaFoldDB" id="A0A932I3B8"/>
<dbReference type="InterPro" id="IPR035965">
    <property type="entry name" value="PAS-like_dom_sf"/>
</dbReference>
<evidence type="ECO:0000256" key="10">
    <source>
        <dbReference type="SAM" id="Coils"/>
    </source>
</evidence>
<dbReference type="EMBL" id="JACPUR010000030">
    <property type="protein sequence ID" value="MBI3128434.1"/>
    <property type="molecule type" value="Genomic_DNA"/>
</dbReference>
<keyword evidence="8" id="KW-0902">Two-component regulatory system</keyword>
<dbReference type="GO" id="GO:0016020">
    <property type="term" value="C:membrane"/>
    <property type="evidence" value="ECO:0007669"/>
    <property type="project" value="UniProtKB-UniRule"/>
</dbReference>
<dbReference type="InterPro" id="IPR011712">
    <property type="entry name" value="Sig_transdc_His_kin_sub3_dim/P"/>
</dbReference>
<evidence type="ECO:0000259" key="14">
    <source>
        <dbReference type="PROSITE" id="PS50113"/>
    </source>
</evidence>
<feature type="transmembrane region" description="Helical" evidence="9">
    <location>
        <begin position="121"/>
        <end position="142"/>
    </location>
</feature>
<keyword evidence="9" id="KW-1133">Transmembrane helix</keyword>
<feature type="domain" description="PAC" evidence="14">
    <location>
        <begin position="327"/>
        <end position="386"/>
    </location>
</feature>
<feature type="domain" description="MHYT" evidence="15">
    <location>
        <begin position="19"/>
        <end position="211"/>
    </location>
</feature>
<evidence type="ECO:0000259" key="15">
    <source>
        <dbReference type="PROSITE" id="PS50924"/>
    </source>
</evidence>
<keyword evidence="10" id="KW-0175">Coiled coil</keyword>
<dbReference type="EC" id="2.7.13.3" evidence="2"/>
<dbReference type="NCBIfam" id="TIGR00229">
    <property type="entry name" value="sensory_box"/>
    <property type="match status" value="1"/>
</dbReference>
<dbReference type="InterPro" id="IPR050482">
    <property type="entry name" value="Sensor_HK_TwoCompSys"/>
</dbReference>
<evidence type="ECO:0000256" key="2">
    <source>
        <dbReference type="ARBA" id="ARBA00012438"/>
    </source>
</evidence>
<evidence type="ECO:0000256" key="8">
    <source>
        <dbReference type="ARBA" id="ARBA00023012"/>
    </source>
</evidence>
<evidence type="ECO:0000256" key="7">
    <source>
        <dbReference type="ARBA" id="ARBA00022840"/>
    </source>
</evidence>
<dbReference type="CDD" id="cd00130">
    <property type="entry name" value="PAS"/>
    <property type="match status" value="1"/>
</dbReference>
<dbReference type="PANTHER" id="PTHR24421">
    <property type="entry name" value="NITRATE/NITRITE SENSOR PROTEIN NARX-RELATED"/>
    <property type="match status" value="1"/>
</dbReference>
<dbReference type="Pfam" id="PF13426">
    <property type="entry name" value="PAS_9"/>
    <property type="match status" value="1"/>
</dbReference>
<feature type="domain" description="PAS" evidence="13">
    <location>
        <begin position="258"/>
        <end position="313"/>
    </location>
</feature>
<dbReference type="PROSITE" id="PS50112">
    <property type="entry name" value="PAS"/>
    <property type="match status" value="1"/>
</dbReference>
<evidence type="ECO:0000259" key="13">
    <source>
        <dbReference type="PROSITE" id="PS50112"/>
    </source>
</evidence>
<evidence type="ECO:0000256" key="5">
    <source>
        <dbReference type="ARBA" id="ARBA00022741"/>
    </source>
</evidence>
<comment type="catalytic activity">
    <reaction evidence="1">
        <text>ATP + protein L-histidine = ADP + protein N-phospho-L-histidine.</text>
        <dbReference type="EC" id="2.7.13.3"/>
    </reaction>
</comment>
<keyword evidence="5" id="KW-0547">Nucleotide-binding</keyword>
<dbReference type="CDD" id="cd16917">
    <property type="entry name" value="HATPase_UhpB-NarQ-NarX-like"/>
    <property type="match status" value="1"/>
</dbReference>
<dbReference type="SMART" id="SM00387">
    <property type="entry name" value="HATPase_c"/>
    <property type="match status" value="1"/>
</dbReference>
<keyword evidence="7" id="KW-0067">ATP-binding</keyword>
<dbReference type="Proteomes" id="UP000782312">
    <property type="component" value="Unassembled WGS sequence"/>
</dbReference>
<organism evidence="16 17">
    <name type="scientific">Tectimicrobiota bacterium</name>
    <dbReference type="NCBI Taxonomy" id="2528274"/>
    <lineage>
        <taxon>Bacteria</taxon>
        <taxon>Pseudomonadati</taxon>
        <taxon>Nitrospinota/Tectimicrobiota group</taxon>
        <taxon>Candidatus Tectimicrobiota</taxon>
    </lineage>
</organism>
<dbReference type="InterPro" id="IPR000014">
    <property type="entry name" value="PAS"/>
</dbReference>
<dbReference type="Gene3D" id="3.30.450.20">
    <property type="entry name" value="PAS domain"/>
    <property type="match status" value="1"/>
</dbReference>
<protein>
    <recommendedName>
        <fullName evidence="2">histidine kinase</fullName>
        <ecNumber evidence="2">2.7.13.3</ecNumber>
    </recommendedName>
</protein>
<dbReference type="GO" id="GO:0000155">
    <property type="term" value="F:phosphorelay sensor kinase activity"/>
    <property type="evidence" value="ECO:0007669"/>
    <property type="project" value="InterPro"/>
</dbReference>
<name>A0A932I3B8_UNCTE</name>
<dbReference type="Pfam" id="PF02518">
    <property type="entry name" value="HATPase_c"/>
    <property type="match status" value="1"/>
</dbReference>
<evidence type="ECO:0000256" key="1">
    <source>
        <dbReference type="ARBA" id="ARBA00000085"/>
    </source>
</evidence>
<dbReference type="InterPro" id="IPR000700">
    <property type="entry name" value="PAS-assoc_C"/>
</dbReference>
<dbReference type="GO" id="GO:0005524">
    <property type="term" value="F:ATP binding"/>
    <property type="evidence" value="ECO:0007669"/>
    <property type="project" value="UniProtKB-KW"/>
</dbReference>
<feature type="domain" description="Histidine kinase" evidence="12">
    <location>
        <begin position="534"/>
        <end position="628"/>
    </location>
</feature>
<sequence length="648" mass="69790">MLHFLDGTRDPSQALVGAYDPGLVFLSYAVASLASFAALTLADRLLDAWMPGPRKAWLASGALVLGIGVWAMHFVGMLAFQLPVPVNYSLRVTLLSMVPAIAASFVVLTVLSRSAVTKGQLIAGGVLMGAGIGAMHYTGMAAMRMRADMFYDPALFALSLFVAMALATAALCIKFLPARRGGAAARWAGALVMGLAIVCMHYTAMAAVYFFPVPEGAAPLMGEGSGFWLDPDLLGGLTGAVTIAVILLALAALALAQSGQRYHMLMESVRDHAICTLDPDGCVSAWNAGAERVHGYSGGEIIGRHISAFYPEEAVLAGEPRRALEAAAREGRFEEEGGWRVRKDGSRFWAGVVINALPDKEGNLRGFSMLVRDVTAVKRAHEALERSNEALRKEIAEREAAQEQLRLSQQSLRRLSGDLMRAQDEERRHFGRELHDSVGQYLTTLKMGLDALGSEAGGRPAGRRLRECIELAEKSIAEVRTMSYLLYPPMLEEMGLHTAVSWYLDGFGKRSGIRVRAEVGREIGRLPRDLELALFRVLQESLTNVLRHSGSRTAQVRLLLQKGEARLEIKDHGRGMPPGMLDSIFDGQGTLGVGLRGMSQRLEQLGGRLEIESSGWGTAVTARLPLPAEAPAGPPAPGGAEPEPHPAR</sequence>
<keyword evidence="9" id="KW-0812">Transmembrane</keyword>
<dbReference type="Gene3D" id="3.30.565.10">
    <property type="entry name" value="Histidine kinase-like ATPase, C-terminal domain"/>
    <property type="match status" value="1"/>
</dbReference>
<dbReference type="Pfam" id="PF03707">
    <property type="entry name" value="MHYT"/>
    <property type="match status" value="2"/>
</dbReference>
<keyword evidence="4" id="KW-0808">Transferase</keyword>
<feature type="transmembrane region" description="Helical" evidence="9">
    <location>
        <begin position="25"/>
        <end position="46"/>
    </location>
</feature>
<dbReference type="PANTHER" id="PTHR24421:SF10">
    <property type="entry name" value="NITRATE_NITRITE SENSOR PROTEIN NARQ"/>
    <property type="match status" value="1"/>
</dbReference>
<evidence type="ECO:0000256" key="4">
    <source>
        <dbReference type="ARBA" id="ARBA00022679"/>
    </source>
</evidence>
<dbReference type="InterPro" id="IPR003594">
    <property type="entry name" value="HATPase_dom"/>
</dbReference>
<evidence type="ECO:0000256" key="3">
    <source>
        <dbReference type="ARBA" id="ARBA00022553"/>
    </source>
</evidence>
<evidence type="ECO:0000259" key="12">
    <source>
        <dbReference type="PROSITE" id="PS50109"/>
    </source>
</evidence>
<feature type="transmembrane region" description="Helical" evidence="9">
    <location>
        <begin position="233"/>
        <end position="256"/>
    </location>
</feature>
<feature type="transmembrane region" description="Helical" evidence="9">
    <location>
        <begin position="88"/>
        <end position="109"/>
    </location>
</feature>
<dbReference type="SUPFAM" id="SSF55874">
    <property type="entry name" value="ATPase domain of HSP90 chaperone/DNA topoisomerase II/histidine kinase"/>
    <property type="match status" value="1"/>
</dbReference>
<evidence type="ECO:0000313" key="17">
    <source>
        <dbReference type="Proteomes" id="UP000782312"/>
    </source>
</evidence>
<dbReference type="GO" id="GO:0046983">
    <property type="term" value="F:protein dimerization activity"/>
    <property type="evidence" value="ECO:0007669"/>
    <property type="project" value="InterPro"/>
</dbReference>
<feature type="transmembrane region" description="Helical" evidence="9">
    <location>
        <begin position="58"/>
        <end position="82"/>
    </location>
</feature>
<dbReference type="SUPFAM" id="SSF55785">
    <property type="entry name" value="PYP-like sensor domain (PAS domain)"/>
    <property type="match status" value="1"/>
</dbReference>
<dbReference type="PROSITE" id="PS50924">
    <property type="entry name" value="MHYT"/>
    <property type="match status" value="1"/>
</dbReference>
<feature type="coiled-coil region" evidence="10">
    <location>
        <begin position="374"/>
        <end position="418"/>
    </location>
</feature>
<keyword evidence="3" id="KW-0597">Phosphoprotein</keyword>
<evidence type="ECO:0000313" key="16">
    <source>
        <dbReference type="EMBL" id="MBI3128434.1"/>
    </source>
</evidence>
<keyword evidence="6" id="KW-0418">Kinase</keyword>
<feature type="transmembrane region" description="Helical" evidence="9">
    <location>
        <begin position="188"/>
        <end position="213"/>
    </location>
</feature>
<evidence type="ECO:0000256" key="9">
    <source>
        <dbReference type="PROSITE-ProRule" id="PRU00244"/>
    </source>
</evidence>
<accession>A0A932I3B8</accession>
<dbReference type="InterPro" id="IPR005330">
    <property type="entry name" value="MHYT_dom"/>
</dbReference>
<proteinExistence type="predicted"/>
<feature type="region of interest" description="Disordered" evidence="11">
    <location>
        <begin position="624"/>
        <end position="648"/>
    </location>
</feature>
<dbReference type="Pfam" id="PF07730">
    <property type="entry name" value="HisKA_3"/>
    <property type="match status" value="1"/>
</dbReference>
<reference evidence="16" key="1">
    <citation type="submission" date="2020-07" db="EMBL/GenBank/DDBJ databases">
        <title>Huge and variable diversity of episymbiotic CPR bacteria and DPANN archaea in groundwater ecosystems.</title>
        <authorList>
            <person name="He C.Y."/>
            <person name="Keren R."/>
            <person name="Whittaker M."/>
            <person name="Farag I.F."/>
            <person name="Doudna J."/>
            <person name="Cate J.H.D."/>
            <person name="Banfield J.F."/>
        </authorList>
    </citation>
    <scope>NUCLEOTIDE SEQUENCE</scope>
    <source>
        <strain evidence="16">NC_groundwater_763_Ag_S-0.2um_68_21</strain>
    </source>
</reference>
<evidence type="ECO:0000256" key="6">
    <source>
        <dbReference type="ARBA" id="ARBA00022777"/>
    </source>
</evidence>
<evidence type="ECO:0000256" key="11">
    <source>
        <dbReference type="SAM" id="MobiDB-lite"/>
    </source>
</evidence>